<keyword evidence="4" id="KW-1185">Reference proteome</keyword>
<evidence type="ECO:0000256" key="1">
    <source>
        <dbReference type="SAM" id="MobiDB-lite"/>
    </source>
</evidence>
<evidence type="ECO:0000256" key="2">
    <source>
        <dbReference type="SAM" id="Phobius"/>
    </source>
</evidence>
<comment type="caution">
    <text evidence="3">The sequence shown here is derived from an EMBL/GenBank/DDBJ whole genome shotgun (WGS) entry which is preliminary data.</text>
</comment>
<gene>
    <name evidence="3" type="ORF">B0J11DRAFT_115634</name>
</gene>
<organism evidence="3 4">
    <name type="scientific">Dendryphion nanum</name>
    <dbReference type="NCBI Taxonomy" id="256645"/>
    <lineage>
        <taxon>Eukaryota</taxon>
        <taxon>Fungi</taxon>
        <taxon>Dikarya</taxon>
        <taxon>Ascomycota</taxon>
        <taxon>Pezizomycotina</taxon>
        <taxon>Dothideomycetes</taxon>
        <taxon>Pleosporomycetidae</taxon>
        <taxon>Pleosporales</taxon>
        <taxon>Torulaceae</taxon>
        <taxon>Dendryphion</taxon>
    </lineage>
</organism>
<protein>
    <submittedName>
        <fullName evidence="3">Uncharacterized protein</fullName>
    </submittedName>
</protein>
<evidence type="ECO:0000313" key="4">
    <source>
        <dbReference type="Proteomes" id="UP000700596"/>
    </source>
</evidence>
<keyword evidence="2" id="KW-1133">Transmembrane helix</keyword>
<dbReference type="AlphaFoldDB" id="A0A9P9IE09"/>
<sequence length="185" mass="20701">MSISYNHPRRFMSAGVSRRGCGGRNKRSSVVKVVGLWRQRCITVSGGSACPGQPSLEETSSSPRSSYQTPGRTGAVWPKLKTELTSLHSTFSGLNFSDWTRFDFFNPHRCLCPRVIYLLIYLLGTLHGSTLVSTWALVHRLFRLFRSAYQHYQSCFPLALSPHLSSLSILPIDFLSSFSLINPVS</sequence>
<keyword evidence="2" id="KW-0472">Membrane</keyword>
<evidence type="ECO:0000313" key="3">
    <source>
        <dbReference type="EMBL" id="KAH7116030.1"/>
    </source>
</evidence>
<feature type="transmembrane region" description="Helical" evidence="2">
    <location>
        <begin position="115"/>
        <end position="138"/>
    </location>
</feature>
<feature type="compositionally biased region" description="Low complexity" evidence="1">
    <location>
        <begin position="54"/>
        <end position="66"/>
    </location>
</feature>
<accession>A0A9P9IE09</accession>
<dbReference type="EMBL" id="JAGMWT010000015">
    <property type="protein sequence ID" value="KAH7116030.1"/>
    <property type="molecule type" value="Genomic_DNA"/>
</dbReference>
<keyword evidence="2" id="KW-0812">Transmembrane</keyword>
<reference evidence="3" key="1">
    <citation type="journal article" date="2021" name="Nat. Commun.">
        <title>Genetic determinants of endophytism in the Arabidopsis root mycobiome.</title>
        <authorList>
            <person name="Mesny F."/>
            <person name="Miyauchi S."/>
            <person name="Thiergart T."/>
            <person name="Pickel B."/>
            <person name="Atanasova L."/>
            <person name="Karlsson M."/>
            <person name="Huettel B."/>
            <person name="Barry K.W."/>
            <person name="Haridas S."/>
            <person name="Chen C."/>
            <person name="Bauer D."/>
            <person name="Andreopoulos W."/>
            <person name="Pangilinan J."/>
            <person name="LaButti K."/>
            <person name="Riley R."/>
            <person name="Lipzen A."/>
            <person name="Clum A."/>
            <person name="Drula E."/>
            <person name="Henrissat B."/>
            <person name="Kohler A."/>
            <person name="Grigoriev I.V."/>
            <person name="Martin F.M."/>
            <person name="Hacquard S."/>
        </authorList>
    </citation>
    <scope>NUCLEOTIDE SEQUENCE</scope>
    <source>
        <strain evidence="3">MPI-CAGE-CH-0243</strain>
    </source>
</reference>
<name>A0A9P9IE09_9PLEO</name>
<feature type="region of interest" description="Disordered" evidence="1">
    <location>
        <begin position="50"/>
        <end position="74"/>
    </location>
</feature>
<dbReference type="Proteomes" id="UP000700596">
    <property type="component" value="Unassembled WGS sequence"/>
</dbReference>
<proteinExistence type="predicted"/>